<accession>A0A931PVG4</accession>
<dbReference type="InterPro" id="IPR003772">
    <property type="entry name" value="YceD"/>
</dbReference>
<dbReference type="EMBL" id="JACOSL010000003">
    <property type="protein sequence ID" value="MBI1755536.1"/>
    <property type="molecule type" value="Genomic_DNA"/>
</dbReference>
<sequence>MKRDDLLDLNDVLQHPGRKVAVDISTELPQEEELDLVKPLEGYLEAVSTGNVLLISGKFAATAVLECSRCSGPLEQEIAFEVHEEFQVEGTPSSLNPKDFARVVADEPYPLFEGNQLMVEALLRQEFLIEMPVQALCDFGWDGPCPVAADRGIDRPKPPAPPILADLLHVEGGQV</sequence>
<evidence type="ECO:0000313" key="1">
    <source>
        <dbReference type="EMBL" id="MBI1755536.1"/>
    </source>
</evidence>
<gene>
    <name evidence="1" type="ORF">HYR64_00325</name>
</gene>
<dbReference type="Pfam" id="PF02620">
    <property type="entry name" value="YceD"/>
    <property type="match status" value="1"/>
</dbReference>
<evidence type="ECO:0000313" key="2">
    <source>
        <dbReference type="Proteomes" id="UP000727962"/>
    </source>
</evidence>
<organism evidence="1 2">
    <name type="scientific">Fimbriimonas ginsengisoli</name>
    <dbReference type="NCBI Taxonomy" id="1005039"/>
    <lineage>
        <taxon>Bacteria</taxon>
        <taxon>Bacillati</taxon>
        <taxon>Armatimonadota</taxon>
        <taxon>Fimbriimonadia</taxon>
        <taxon>Fimbriimonadales</taxon>
        <taxon>Fimbriimonadaceae</taxon>
        <taxon>Fimbriimonas</taxon>
    </lineage>
</organism>
<name>A0A931PVG4_FIMGI</name>
<dbReference type="Proteomes" id="UP000727962">
    <property type="component" value="Unassembled WGS sequence"/>
</dbReference>
<proteinExistence type="predicted"/>
<protein>
    <submittedName>
        <fullName evidence="1">DUF177 domain-containing protein</fullName>
    </submittedName>
</protein>
<comment type="caution">
    <text evidence="1">The sequence shown here is derived from an EMBL/GenBank/DDBJ whole genome shotgun (WGS) entry which is preliminary data.</text>
</comment>
<reference evidence="1" key="1">
    <citation type="submission" date="2020-07" db="EMBL/GenBank/DDBJ databases">
        <title>Huge and variable diversity of episymbiotic CPR bacteria and DPANN archaea in groundwater ecosystems.</title>
        <authorList>
            <person name="He C.Y."/>
            <person name="Keren R."/>
            <person name="Whittaker M."/>
            <person name="Farag I.F."/>
            <person name="Doudna J."/>
            <person name="Cate J.H.D."/>
            <person name="Banfield J.F."/>
        </authorList>
    </citation>
    <scope>NUCLEOTIDE SEQUENCE</scope>
    <source>
        <strain evidence="1">NC_groundwater_17_Pr7_B-0.1um_64_12</strain>
    </source>
</reference>
<dbReference type="AlphaFoldDB" id="A0A931PVG4"/>